<dbReference type="RefSeq" id="WP_146400178.1">
    <property type="nucleotide sequence ID" value="NZ_SJPJ01000001.1"/>
</dbReference>
<dbReference type="InterPro" id="IPR016032">
    <property type="entry name" value="Sig_transdc_resp-reg_C-effctor"/>
</dbReference>
<dbReference type="SUPFAM" id="SSF46894">
    <property type="entry name" value="C-terminal effector domain of the bipartite response regulators"/>
    <property type="match status" value="1"/>
</dbReference>
<dbReference type="Pfam" id="PF00072">
    <property type="entry name" value="Response_reg"/>
    <property type="match status" value="1"/>
</dbReference>
<accession>A0A5C5Z7Z1</accession>
<dbReference type="CDD" id="cd06170">
    <property type="entry name" value="LuxR_C_like"/>
    <property type="match status" value="1"/>
</dbReference>
<reference evidence="6 7" key="1">
    <citation type="submission" date="2019-02" db="EMBL/GenBank/DDBJ databases">
        <title>Deep-cultivation of Planctomycetes and their phenomic and genomic characterization uncovers novel biology.</title>
        <authorList>
            <person name="Wiegand S."/>
            <person name="Jogler M."/>
            <person name="Boedeker C."/>
            <person name="Pinto D."/>
            <person name="Vollmers J."/>
            <person name="Rivas-Marin E."/>
            <person name="Kohn T."/>
            <person name="Peeters S.H."/>
            <person name="Heuer A."/>
            <person name="Rast P."/>
            <person name="Oberbeckmann S."/>
            <person name="Bunk B."/>
            <person name="Jeske O."/>
            <person name="Meyerdierks A."/>
            <person name="Storesund J.E."/>
            <person name="Kallscheuer N."/>
            <person name="Luecker S."/>
            <person name="Lage O.M."/>
            <person name="Pohl T."/>
            <person name="Merkel B.J."/>
            <person name="Hornburger P."/>
            <person name="Mueller R.-W."/>
            <person name="Bruemmer F."/>
            <person name="Labrenz M."/>
            <person name="Spormann A.M."/>
            <person name="Op Den Camp H."/>
            <person name="Overmann J."/>
            <person name="Amann R."/>
            <person name="Jetten M.S.M."/>
            <person name="Mascher T."/>
            <person name="Medema M.H."/>
            <person name="Devos D.P."/>
            <person name="Kaster A.-K."/>
            <person name="Ovreas L."/>
            <person name="Rohde M."/>
            <person name="Galperin M.Y."/>
            <person name="Jogler C."/>
        </authorList>
    </citation>
    <scope>NUCLEOTIDE SEQUENCE [LARGE SCALE GENOMIC DNA]</scope>
    <source>
        <strain evidence="6 7">CA13</strain>
    </source>
</reference>
<dbReference type="SMART" id="SM00421">
    <property type="entry name" value="HTH_LUXR"/>
    <property type="match status" value="1"/>
</dbReference>
<proteinExistence type="predicted"/>
<feature type="domain" description="Response regulatory" evidence="5">
    <location>
        <begin position="11"/>
        <end position="127"/>
    </location>
</feature>
<name>A0A5C5Z7Z1_9BACT</name>
<dbReference type="GO" id="GO:0006355">
    <property type="term" value="P:regulation of DNA-templated transcription"/>
    <property type="evidence" value="ECO:0007669"/>
    <property type="project" value="InterPro"/>
</dbReference>
<dbReference type="OrthoDB" id="259454at2"/>
<dbReference type="Gene3D" id="3.40.50.2300">
    <property type="match status" value="1"/>
</dbReference>
<keyword evidence="2" id="KW-0238">DNA-binding</keyword>
<dbReference type="InterPro" id="IPR011006">
    <property type="entry name" value="CheY-like_superfamily"/>
</dbReference>
<evidence type="ECO:0000313" key="6">
    <source>
        <dbReference type="EMBL" id="TWT83186.1"/>
    </source>
</evidence>
<protein>
    <submittedName>
        <fullName evidence="6">Transcriptional regulatory protein LiaR</fullName>
    </submittedName>
</protein>
<dbReference type="PANTHER" id="PTHR43214">
    <property type="entry name" value="TWO-COMPONENT RESPONSE REGULATOR"/>
    <property type="match status" value="1"/>
</dbReference>
<sequence length="212" mass="23036">MAESTSTAPLRLLLVDDHAVMRSGLANMLNARPEFEVVAGADDGESALRLYQEHLPDITLLDVVMPGMNGIECLRQLKQTYPDAKVLMLSSSDLDHDFHDAIQAGAGGFIAKTAKPSELVKAILLVAKGEKSIGDEVSARLEAYAHALQLTPRELEVLQLLRKGMSNRDIGFLLEITARTAKAHVAAIMVKLEAQDRAEAVARGFERGLLRP</sequence>
<keyword evidence="7" id="KW-1185">Reference proteome</keyword>
<organism evidence="6 7">
    <name type="scientific">Novipirellula herctigrandis</name>
    <dbReference type="NCBI Taxonomy" id="2527986"/>
    <lineage>
        <taxon>Bacteria</taxon>
        <taxon>Pseudomonadati</taxon>
        <taxon>Planctomycetota</taxon>
        <taxon>Planctomycetia</taxon>
        <taxon>Pirellulales</taxon>
        <taxon>Pirellulaceae</taxon>
        <taxon>Novipirellula</taxon>
    </lineage>
</organism>
<dbReference type="Pfam" id="PF00196">
    <property type="entry name" value="GerE"/>
    <property type="match status" value="1"/>
</dbReference>
<dbReference type="GO" id="GO:0000160">
    <property type="term" value="P:phosphorelay signal transduction system"/>
    <property type="evidence" value="ECO:0007669"/>
    <property type="project" value="InterPro"/>
</dbReference>
<feature type="modified residue" description="4-aspartylphosphate" evidence="3">
    <location>
        <position position="62"/>
    </location>
</feature>
<dbReference type="SMART" id="SM00448">
    <property type="entry name" value="REC"/>
    <property type="match status" value="1"/>
</dbReference>
<evidence type="ECO:0000313" key="7">
    <source>
        <dbReference type="Proteomes" id="UP000315010"/>
    </source>
</evidence>
<evidence type="ECO:0000259" key="4">
    <source>
        <dbReference type="PROSITE" id="PS50043"/>
    </source>
</evidence>
<dbReference type="SUPFAM" id="SSF52172">
    <property type="entry name" value="CheY-like"/>
    <property type="match status" value="1"/>
</dbReference>
<dbReference type="Proteomes" id="UP000315010">
    <property type="component" value="Unassembled WGS sequence"/>
</dbReference>
<dbReference type="PANTHER" id="PTHR43214:SF43">
    <property type="entry name" value="TWO-COMPONENT RESPONSE REGULATOR"/>
    <property type="match status" value="1"/>
</dbReference>
<dbReference type="PROSITE" id="PS50043">
    <property type="entry name" value="HTH_LUXR_2"/>
    <property type="match status" value="1"/>
</dbReference>
<comment type="caution">
    <text evidence="6">The sequence shown here is derived from an EMBL/GenBank/DDBJ whole genome shotgun (WGS) entry which is preliminary data.</text>
</comment>
<dbReference type="GO" id="GO:0003677">
    <property type="term" value="F:DNA binding"/>
    <property type="evidence" value="ECO:0007669"/>
    <property type="project" value="UniProtKB-KW"/>
</dbReference>
<evidence type="ECO:0000256" key="1">
    <source>
        <dbReference type="ARBA" id="ARBA00022553"/>
    </source>
</evidence>
<dbReference type="PROSITE" id="PS50110">
    <property type="entry name" value="RESPONSE_REGULATORY"/>
    <property type="match status" value="1"/>
</dbReference>
<evidence type="ECO:0000256" key="3">
    <source>
        <dbReference type="PROSITE-ProRule" id="PRU00169"/>
    </source>
</evidence>
<keyword evidence="1 3" id="KW-0597">Phosphoprotein</keyword>
<dbReference type="InterPro" id="IPR001789">
    <property type="entry name" value="Sig_transdc_resp-reg_receiver"/>
</dbReference>
<dbReference type="PRINTS" id="PR00038">
    <property type="entry name" value="HTHLUXR"/>
</dbReference>
<dbReference type="AlphaFoldDB" id="A0A5C5Z7Z1"/>
<feature type="domain" description="HTH luxR-type" evidence="4">
    <location>
        <begin position="143"/>
        <end position="208"/>
    </location>
</feature>
<dbReference type="CDD" id="cd17535">
    <property type="entry name" value="REC_NarL-like"/>
    <property type="match status" value="1"/>
</dbReference>
<dbReference type="EMBL" id="SJPJ01000001">
    <property type="protein sequence ID" value="TWT83186.1"/>
    <property type="molecule type" value="Genomic_DNA"/>
</dbReference>
<gene>
    <name evidence="6" type="primary">liaR_2</name>
    <name evidence="6" type="ORF">CA13_46490</name>
</gene>
<evidence type="ECO:0000256" key="2">
    <source>
        <dbReference type="ARBA" id="ARBA00023125"/>
    </source>
</evidence>
<dbReference type="InterPro" id="IPR058245">
    <property type="entry name" value="NreC/VraR/RcsB-like_REC"/>
</dbReference>
<evidence type="ECO:0000259" key="5">
    <source>
        <dbReference type="PROSITE" id="PS50110"/>
    </source>
</evidence>
<dbReference type="InterPro" id="IPR000792">
    <property type="entry name" value="Tscrpt_reg_LuxR_C"/>
</dbReference>
<dbReference type="InterPro" id="IPR039420">
    <property type="entry name" value="WalR-like"/>
</dbReference>